<gene>
    <name evidence="2" type="ORF">NIIDMKKI_42830</name>
</gene>
<accession>A0A7G1IDR4</accession>
<name>A0A7G1IDR4_MYCKA</name>
<proteinExistence type="predicted"/>
<reference evidence="2 3" key="1">
    <citation type="submission" date="2020-07" db="EMBL/GenBank/DDBJ databases">
        <title>Mycobacterium kansasii (former subtype) with zoonotic potential isolated from diseased indoor pet cat, Japan.</title>
        <authorList>
            <person name="Fukano H."/>
            <person name="Terazono T."/>
            <person name="Hoshino Y."/>
        </authorList>
    </citation>
    <scope>NUCLEOTIDE SEQUENCE [LARGE SCALE GENOMIC DNA]</scope>
    <source>
        <strain evidence="2 3">Kuro-I</strain>
    </source>
</reference>
<feature type="compositionally biased region" description="Polar residues" evidence="1">
    <location>
        <begin position="83"/>
        <end position="99"/>
    </location>
</feature>
<feature type="region of interest" description="Disordered" evidence="1">
    <location>
        <begin position="1"/>
        <end position="109"/>
    </location>
</feature>
<evidence type="ECO:0000313" key="2">
    <source>
        <dbReference type="EMBL" id="BCI89077.1"/>
    </source>
</evidence>
<protein>
    <submittedName>
        <fullName evidence="2">Uncharacterized protein</fullName>
    </submittedName>
</protein>
<dbReference type="Proteomes" id="UP000516380">
    <property type="component" value="Chromosome"/>
</dbReference>
<evidence type="ECO:0000313" key="3">
    <source>
        <dbReference type="Proteomes" id="UP000516380"/>
    </source>
</evidence>
<sequence length="109" mass="12190">MVHHHHQHILALTDHQQLHPHRNLGGQIKTPTHHRRHGLPHPAGRPTAGIDNPPTQPHPLNRNNHLLRHPATALNTVRKLSCRPTTSAHAAPNAATSSRPRNRTAHAMW</sequence>
<feature type="compositionally biased region" description="Basic residues" evidence="1">
    <location>
        <begin position="100"/>
        <end position="109"/>
    </location>
</feature>
<keyword evidence="3" id="KW-1185">Reference proteome</keyword>
<evidence type="ECO:0000256" key="1">
    <source>
        <dbReference type="SAM" id="MobiDB-lite"/>
    </source>
</evidence>
<dbReference type="AlphaFoldDB" id="A0A7G1IDR4"/>
<dbReference type="EMBL" id="AP023343">
    <property type="protein sequence ID" value="BCI89077.1"/>
    <property type="molecule type" value="Genomic_DNA"/>
</dbReference>
<organism evidence="2 3">
    <name type="scientific">Mycobacterium kansasii</name>
    <dbReference type="NCBI Taxonomy" id="1768"/>
    <lineage>
        <taxon>Bacteria</taxon>
        <taxon>Bacillati</taxon>
        <taxon>Actinomycetota</taxon>
        <taxon>Actinomycetes</taxon>
        <taxon>Mycobacteriales</taxon>
        <taxon>Mycobacteriaceae</taxon>
        <taxon>Mycobacterium</taxon>
    </lineage>
</organism>